<reference evidence="1" key="1">
    <citation type="submission" date="2022-04" db="EMBL/GenBank/DDBJ databases">
        <title>Genome of the entomopathogenic fungus Entomophthora muscae.</title>
        <authorList>
            <person name="Elya C."/>
            <person name="Lovett B.R."/>
            <person name="Lee E."/>
            <person name="Macias A.M."/>
            <person name="Hajek A.E."/>
            <person name="De Bivort B.L."/>
            <person name="Kasson M.T."/>
            <person name="De Fine Licht H.H."/>
            <person name="Stajich J.E."/>
        </authorList>
    </citation>
    <scope>NUCLEOTIDE SEQUENCE</scope>
    <source>
        <strain evidence="1">Berkeley</strain>
    </source>
</reference>
<accession>A0ACC2TEI9</accession>
<organism evidence="1 2">
    <name type="scientific">Entomophthora muscae</name>
    <dbReference type="NCBI Taxonomy" id="34485"/>
    <lineage>
        <taxon>Eukaryota</taxon>
        <taxon>Fungi</taxon>
        <taxon>Fungi incertae sedis</taxon>
        <taxon>Zoopagomycota</taxon>
        <taxon>Entomophthoromycotina</taxon>
        <taxon>Entomophthoromycetes</taxon>
        <taxon>Entomophthorales</taxon>
        <taxon>Entomophthoraceae</taxon>
        <taxon>Entomophthora</taxon>
    </lineage>
</organism>
<proteinExistence type="predicted"/>
<dbReference type="EMBL" id="QTSX02002954">
    <property type="protein sequence ID" value="KAJ9072876.1"/>
    <property type="molecule type" value="Genomic_DNA"/>
</dbReference>
<keyword evidence="2" id="KW-1185">Reference proteome</keyword>
<gene>
    <name evidence="1" type="ORF">DSO57_1022580</name>
</gene>
<comment type="caution">
    <text evidence="1">The sequence shown here is derived from an EMBL/GenBank/DDBJ whole genome shotgun (WGS) entry which is preliminary data.</text>
</comment>
<sequence>MLQSFANYLVFFILGVFYIPGTLAGFSICGLFFAVYIILFEAPLGSQEDLDSTKVFTL</sequence>
<evidence type="ECO:0000313" key="2">
    <source>
        <dbReference type="Proteomes" id="UP001165960"/>
    </source>
</evidence>
<evidence type="ECO:0000313" key="1">
    <source>
        <dbReference type="EMBL" id="KAJ9072876.1"/>
    </source>
</evidence>
<dbReference type="Proteomes" id="UP001165960">
    <property type="component" value="Unassembled WGS sequence"/>
</dbReference>
<protein>
    <submittedName>
        <fullName evidence="1">Uncharacterized protein</fullName>
    </submittedName>
</protein>
<name>A0ACC2TEI9_9FUNG</name>